<dbReference type="InterPro" id="IPR036388">
    <property type="entry name" value="WH-like_DNA-bd_sf"/>
</dbReference>
<dbReference type="PROSITE" id="PS51755">
    <property type="entry name" value="OMPR_PHOB"/>
    <property type="match status" value="1"/>
</dbReference>
<protein>
    <submittedName>
        <fullName evidence="7">BTAD domain-containing putative transcriptional regulator</fullName>
    </submittedName>
</protein>
<feature type="domain" description="OmpR/PhoB-type" evidence="6">
    <location>
        <begin position="1"/>
        <end position="89"/>
    </location>
</feature>
<evidence type="ECO:0000256" key="2">
    <source>
        <dbReference type="ARBA" id="ARBA00023015"/>
    </source>
</evidence>
<dbReference type="SMART" id="SM00862">
    <property type="entry name" value="Trans_reg_C"/>
    <property type="match status" value="1"/>
</dbReference>
<dbReference type="InterPro" id="IPR005158">
    <property type="entry name" value="BTAD"/>
</dbReference>
<comment type="caution">
    <text evidence="7">The sequence shown here is derived from an EMBL/GenBank/DDBJ whole genome shotgun (WGS) entry which is preliminary data.</text>
</comment>
<dbReference type="Gene3D" id="1.25.40.10">
    <property type="entry name" value="Tetratricopeptide repeat domain"/>
    <property type="match status" value="2"/>
</dbReference>
<comment type="similarity">
    <text evidence="1">Belongs to the AfsR/DnrI/RedD regulatory family.</text>
</comment>
<accession>A0ABP4RYK5</accession>
<dbReference type="InterPro" id="IPR001867">
    <property type="entry name" value="OmpR/PhoB-type_DNA-bd"/>
</dbReference>
<organism evidence="7 8">
    <name type="scientific">Fodinicola feengrottensis</name>
    <dbReference type="NCBI Taxonomy" id="435914"/>
    <lineage>
        <taxon>Bacteria</taxon>
        <taxon>Bacillati</taxon>
        <taxon>Actinomycetota</taxon>
        <taxon>Actinomycetes</taxon>
        <taxon>Mycobacteriales</taxon>
        <taxon>Fodinicola</taxon>
    </lineage>
</organism>
<keyword evidence="2" id="KW-0805">Transcription regulation</keyword>
<dbReference type="Gene3D" id="3.40.50.300">
    <property type="entry name" value="P-loop containing nucleotide triphosphate hydrolases"/>
    <property type="match status" value="1"/>
</dbReference>
<dbReference type="Gene3D" id="1.10.10.10">
    <property type="entry name" value="Winged helix-like DNA-binding domain superfamily/Winged helix DNA-binding domain"/>
    <property type="match status" value="1"/>
</dbReference>
<reference evidence="8" key="1">
    <citation type="journal article" date="2019" name="Int. J. Syst. Evol. Microbiol.">
        <title>The Global Catalogue of Microorganisms (GCM) 10K type strain sequencing project: providing services to taxonomists for standard genome sequencing and annotation.</title>
        <authorList>
            <consortium name="The Broad Institute Genomics Platform"/>
            <consortium name="The Broad Institute Genome Sequencing Center for Infectious Disease"/>
            <person name="Wu L."/>
            <person name="Ma J."/>
        </authorList>
    </citation>
    <scope>NUCLEOTIDE SEQUENCE [LARGE SCALE GENOMIC DNA]</scope>
    <source>
        <strain evidence="8">JCM 14718</strain>
    </source>
</reference>
<dbReference type="SMART" id="SM01043">
    <property type="entry name" value="BTAD"/>
    <property type="match status" value="1"/>
</dbReference>
<evidence type="ECO:0000256" key="4">
    <source>
        <dbReference type="ARBA" id="ARBA00023163"/>
    </source>
</evidence>
<evidence type="ECO:0000313" key="7">
    <source>
        <dbReference type="EMBL" id="GAA1664430.1"/>
    </source>
</evidence>
<dbReference type="SUPFAM" id="SSF48452">
    <property type="entry name" value="TPR-like"/>
    <property type="match status" value="3"/>
</dbReference>
<evidence type="ECO:0000259" key="6">
    <source>
        <dbReference type="PROSITE" id="PS51755"/>
    </source>
</evidence>
<evidence type="ECO:0000313" key="8">
    <source>
        <dbReference type="Proteomes" id="UP001500618"/>
    </source>
</evidence>
<proteinExistence type="inferred from homology"/>
<feature type="DNA-binding region" description="OmpR/PhoB-type" evidence="5">
    <location>
        <begin position="1"/>
        <end position="89"/>
    </location>
</feature>
<dbReference type="EMBL" id="BAAANY010000004">
    <property type="protein sequence ID" value="GAA1664430.1"/>
    <property type="molecule type" value="Genomic_DNA"/>
</dbReference>
<dbReference type="SMART" id="SM00028">
    <property type="entry name" value="TPR"/>
    <property type="match status" value="3"/>
</dbReference>
<keyword evidence="4" id="KW-0804">Transcription</keyword>
<evidence type="ECO:0000256" key="1">
    <source>
        <dbReference type="ARBA" id="ARBA00005820"/>
    </source>
</evidence>
<dbReference type="InterPro" id="IPR016032">
    <property type="entry name" value="Sig_transdc_resp-reg_C-effctor"/>
</dbReference>
<dbReference type="Proteomes" id="UP001500618">
    <property type="component" value="Unassembled WGS sequence"/>
</dbReference>
<dbReference type="PANTHER" id="PTHR35807:SF1">
    <property type="entry name" value="TRANSCRIPTIONAL REGULATOR REDD"/>
    <property type="match status" value="1"/>
</dbReference>
<gene>
    <name evidence="7" type="ORF">GCM10009765_12500</name>
</gene>
<dbReference type="SUPFAM" id="SSF46894">
    <property type="entry name" value="C-terminal effector domain of the bipartite response regulators"/>
    <property type="match status" value="1"/>
</dbReference>
<dbReference type="Pfam" id="PF13424">
    <property type="entry name" value="TPR_12"/>
    <property type="match status" value="1"/>
</dbReference>
<dbReference type="InterPro" id="IPR019734">
    <property type="entry name" value="TPR_rpt"/>
</dbReference>
<dbReference type="Pfam" id="PF03704">
    <property type="entry name" value="BTAD"/>
    <property type="match status" value="1"/>
</dbReference>
<name>A0ABP4RYK5_9ACTN</name>
<dbReference type="InterPro" id="IPR051677">
    <property type="entry name" value="AfsR-DnrI-RedD_regulator"/>
</dbReference>
<dbReference type="PRINTS" id="PR00364">
    <property type="entry name" value="DISEASERSIST"/>
</dbReference>
<dbReference type="SUPFAM" id="SSF52540">
    <property type="entry name" value="P-loop containing nucleoside triphosphate hydrolases"/>
    <property type="match status" value="1"/>
</dbReference>
<dbReference type="PANTHER" id="PTHR35807">
    <property type="entry name" value="TRANSCRIPTIONAL REGULATOR REDD-RELATED"/>
    <property type="match status" value="1"/>
</dbReference>
<evidence type="ECO:0000256" key="5">
    <source>
        <dbReference type="PROSITE-ProRule" id="PRU01091"/>
    </source>
</evidence>
<dbReference type="InterPro" id="IPR011990">
    <property type="entry name" value="TPR-like_helical_dom_sf"/>
</dbReference>
<keyword evidence="8" id="KW-1185">Reference proteome</keyword>
<keyword evidence="3 5" id="KW-0238">DNA-binding</keyword>
<evidence type="ECO:0000256" key="3">
    <source>
        <dbReference type="ARBA" id="ARBA00023125"/>
    </source>
</evidence>
<sequence>MLGPVRARCDGTAVDVGPARQQAVLAVLAMRAGSPVSAAELLRAGWGDRPPAIGDKVVPAYVYRLRKALAAAGAGELLGRTAGGYVLRVSPAAVDSGQFTDQVAQASRCRRDGDPERAERLLTSALTLWRGEALAGLPGPFAEQQRSRLSEQRVAAREDLLDLRLRGGNCGDAVGELTALVAEHPLRERGVELLMTALYWQGRQAEALAVYARARRILVDELGVEPGDHLRATHRAILRAELPRPATETSRTAETFPVRKDIPAPPPGFVGRTSELALISQLTSGVCAVDGMAGVGKTAFLLRAAAQHDCADGQLYLDLCGYTLERRPLRPTEALDRLLRAVGATELPVTDDPDELAATWRARVAGRRLLLVLDNAVNAEQVRPLLPGDGGSVVLVSSRRRLGGLEVDRHLHLGVPPLGDAVRLLENAAARECSGTDRAEAIRVVQTCGRLPLALRIVGAKLRHRPALGLADLVDHLRDHDQRLGQLEIDDRRIDVVFEMSYAQLDPGDQQAFRLLGLLGTASVDRYVLAALAGVDGHRADLVLERLLAANLVDEPAPGRFVLHDLVRSYAAQTTRQLDPDRLRRDALTRLFDYYLAASARAYVSIQPATAVTGGTSAGMPLPAAVDDFAGAQAWFEREAGTLGWLVDLAAVRPQWHAYGWQLANPLVCYLTRHGRQSDAARAGAAGLAAAIAGHHRQGLAVMLFWQATVRFDVADYAEAERLWTRSLDLYEQLGDLAGQARALRRLAECLQIQGQLRRAFERAQRAVDIARRAYDERAVCTVLQTLGIIGTVVGEFAAAEAALVEATANARARDDLNRLGFSLVVHAMLQAEQGRAEDALRTSRAAEQIATSLGNPTMGAMALTYIAVAHRMLGETAAAVAGHRRALDLVEAHLLRAIETTIRNAFGQTLCLVGEVEQARRQHEAALALATVTAEPYEQALALGGLASCAQADGDAQETRRWRTDALTMVAGFGLADNDSAPLRRRIAGTTACGRVRRA</sequence>
<dbReference type="InterPro" id="IPR027417">
    <property type="entry name" value="P-loop_NTPase"/>
</dbReference>
<dbReference type="CDD" id="cd15831">
    <property type="entry name" value="BTAD"/>
    <property type="match status" value="1"/>
</dbReference>
<dbReference type="Pfam" id="PF00486">
    <property type="entry name" value="Trans_reg_C"/>
    <property type="match status" value="1"/>
</dbReference>